<feature type="coiled-coil region" evidence="1">
    <location>
        <begin position="88"/>
        <end position="115"/>
    </location>
</feature>
<evidence type="ECO:0000256" key="1">
    <source>
        <dbReference type="SAM" id="Coils"/>
    </source>
</evidence>
<dbReference type="EMBL" id="SRSC01000005">
    <property type="protein sequence ID" value="TGU70223.1"/>
    <property type="molecule type" value="Genomic_DNA"/>
</dbReference>
<feature type="transmembrane region" description="Helical" evidence="2">
    <location>
        <begin position="62"/>
        <end position="82"/>
    </location>
</feature>
<evidence type="ECO:0000256" key="2">
    <source>
        <dbReference type="SAM" id="Phobius"/>
    </source>
</evidence>
<dbReference type="InterPro" id="IPR019277">
    <property type="entry name" value="DUF2304"/>
</dbReference>
<keyword evidence="2" id="KW-0812">Transmembrane</keyword>
<feature type="transmembrane region" description="Helical" evidence="2">
    <location>
        <begin position="6"/>
        <end position="23"/>
    </location>
</feature>
<evidence type="ECO:0000313" key="4">
    <source>
        <dbReference type="Proteomes" id="UP000306416"/>
    </source>
</evidence>
<name>A0A4S1CAR3_9BACT</name>
<sequence length="124" mass="14105">MDLTKFASLAISIGIFFFVLWLVRQRRLREKYAILWLCTSIFVVLLTASRRVLEVAALSVGIYYPPSLLFLVGVLFLLMVVIGQSVTLSRLSESNHNLAQEMALLKKRLEDMSGEQKERKAEKG</sequence>
<dbReference type="RefSeq" id="WP_135872573.1">
    <property type="nucleotide sequence ID" value="NZ_SRSC01000005.1"/>
</dbReference>
<protein>
    <submittedName>
        <fullName evidence="3">DUF2304 domain-containing protein</fullName>
    </submittedName>
</protein>
<keyword evidence="4" id="KW-1185">Reference proteome</keyword>
<dbReference type="Pfam" id="PF10066">
    <property type="entry name" value="DUF2304"/>
    <property type="match status" value="1"/>
</dbReference>
<proteinExistence type="predicted"/>
<keyword evidence="1" id="KW-0175">Coiled coil</keyword>
<organism evidence="3 4">
    <name type="scientific">Geomonas terrae</name>
    <dbReference type="NCBI Taxonomy" id="2562681"/>
    <lineage>
        <taxon>Bacteria</taxon>
        <taxon>Pseudomonadati</taxon>
        <taxon>Thermodesulfobacteriota</taxon>
        <taxon>Desulfuromonadia</taxon>
        <taxon>Geobacterales</taxon>
        <taxon>Geobacteraceae</taxon>
        <taxon>Geomonas</taxon>
    </lineage>
</organism>
<dbReference type="Proteomes" id="UP000306416">
    <property type="component" value="Unassembled WGS sequence"/>
</dbReference>
<evidence type="ECO:0000313" key="3">
    <source>
        <dbReference type="EMBL" id="TGU70223.1"/>
    </source>
</evidence>
<keyword evidence="2" id="KW-0472">Membrane</keyword>
<reference evidence="3 4" key="1">
    <citation type="submission" date="2019-04" db="EMBL/GenBank/DDBJ databases">
        <title>Geobacter oryzae sp. nov., ferric-reducing bacteria isolated from paddy soil.</title>
        <authorList>
            <person name="Xu Z."/>
            <person name="Masuda Y."/>
            <person name="Itoh H."/>
            <person name="Senoo K."/>
        </authorList>
    </citation>
    <scope>NUCLEOTIDE SEQUENCE [LARGE SCALE GENOMIC DNA]</scope>
    <source>
        <strain evidence="3 4">Red111</strain>
    </source>
</reference>
<comment type="caution">
    <text evidence="3">The sequence shown here is derived from an EMBL/GenBank/DDBJ whole genome shotgun (WGS) entry which is preliminary data.</text>
</comment>
<keyword evidence="2" id="KW-1133">Transmembrane helix</keyword>
<feature type="transmembrane region" description="Helical" evidence="2">
    <location>
        <begin position="32"/>
        <end position="50"/>
    </location>
</feature>
<gene>
    <name evidence="3" type="ORF">E4633_18665</name>
</gene>
<dbReference type="AlphaFoldDB" id="A0A4S1CAR3"/>
<accession>A0A4S1CAR3</accession>